<evidence type="ECO:0000313" key="2">
    <source>
        <dbReference type="EMBL" id="CEM42395.1"/>
    </source>
</evidence>
<reference evidence="2" key="1">
    <citation type="submission" date="2014-11" db="EMBL/GenBank/DDBJ databases">
        <authorList>
            <person name="Otto D Thomas"/>
            <person name="Naeem Raeece"/>
        </authorList>
    </citation>
    <scope>NUCLEOTIDE SEQUENCE</scope>
</reference>
<protein>
    <submittedName>
        <fullName evidence="2">Uncharacterized protein</fullName>
    </submittedName>
</protein>
<evidence type="ECO:0000256" key="1">
    <source>
        <dbReference type="SAM" id="MobiDB-lite"/>
    </source>
</evidence>
<sequence>MEKVKGSSMEETPPSLPSSLFLLDLFPHGHPAKNLFSFLSSAPSVLLRSVCKEFNAKLCDLHREPGGKRTSLVDEFRGVGAERCTALLGWFLSLNSDPPDPEDVLSALAYNGRMDTIRFLSQNPAYPNFDFTQLSPFREGDGEQLFQSYLSHACRSDTGFRYACNAAAVFEGLAKGGHLFSPEGRQSFPLPFVEMLEPLKEWSLEDGSLLPPLRPARCSEITRLASRPVKRLQRDVRDGSVFAPASVRIGRTGILLTSPLVVEGSGEKWIRFLKGPEMRVEEEDGDTGGENSSDSGGRDRDPAEIKRERSLFQRERQLLRDRLYDIPGTNMMERATVRRFGLEPTHVLLACAIATGHSAEALFELMGECEFSSPQTALVFEAAAWSGNVSMLESLWEAVERTRPEDDHASSEKAFRPAVAGAVCSGCRTSLQWLVDRGILFRWNEVLETAAAREGADRVDFLDLFEELYVRERRQKGERCDKPVLFDYITCSAALKAAFSSENWDVLRWFLERRKNEEEANGSKDAEKKGGCVDEQAFLLDFEISIFQILRTAERREGRLEKEGEGGPFGSLPKVSDQRRACVRQEIEWASKRKEKFSAFSICFALERHDADLFFWLVAAGGEQTMEAIIRGHCQRVIQRVALPWVKEVCRLFEQPSDEIAWGTQRRYRRLKARRERQTRGLSDVHKWSSDRELLFWPPATTVDVFDEPLMSLTRVVERRGQERLRGVWSDLRKTAGSLGEFVQSSTAVMDGYGW</sequence>
<accession>A0A0G4HER2</accession>
<dbReference type="VEuPathDB" id="CryptoDB:Cvel_6536"/>
<organism evidence="2">
    <name type="scientific">Chromera velia CCMP2878</name>
    <dbReference type="NCBI Taxonomy" id="1169474"/>
    <lineage>
        <taxon>Eukaryota</taxon>
        <taxon>Sar</taxon>
        <taxon>Alveolata</taxon>
        <taxon>Colpodellida</taxon>
        <taxon>Chromeraceae</taxon>
        <taxon>Chromera</taxon>
    </lineage>
</organism>
<dbReference type="EMBL" id="CDMZ01002440">
    <property type="protein sequence ID" value="CEM42395.1"/>
    <property type="molecule type" value="Genomic_DNA"/>
</dbReference>
<proteinExistence type="predicted"/>
<feature type="region of interest" description="Disordered" evidence="1">
    <location>
        <begin position="279"/>
        <end position="305"/>
    </location>
</feature>
<gene>
    <name evidence="2" type="ORF">Cvel_6536</name>
</gene>
<feature type="compositionally biased region" description="Basic and acidic residues" evidence="1">
    <location>
        <begin position="296"/>
        <end position="305"/>
    </location>
</feature>
<dbReference type="AlphaFoldDB" id="A0A0G4HER2"/>
<name>A0A0G4HER2_9ALVE</name>